<organism evidence="1 2">
    <name type="scientific">Austropuccinia psidii MF-1</name>
    <dbReference type="NCBI Taxonomy" id="1389203"/>
    <lineage>
        <taxon>Eukaryota</taxon>
        <taxon>Fungi</taxon>
        <taxon>Dikarya</taxon>
        <taxon>Basidiomycota</taxon>
        <taxon>Pucciniomycotina</taxon>
        <taxon>Pucciniomycetes</taxon>
        <taxon>Pucciniales</taxon>
        <taxon>Sphaerophragmiaceae</taxon>
        <taxon>Austropuccinia</taxon>
    </lineage>
</organism>
<comment type="caution">
    <text evidence="1">The sequence shown here is derived from an EMBL/GenBank/DDBJ whole genome shotgun (WGS) entry which is preliminary data.</text>
</comment>
<dbReference type="AlphaFoldDB" id="A0A9Q3D4Q7"/>
<dbReference type="InterPro" id="IPR052160">
    <property type="entry name" value="Gypsy_RT_Integrase-like"/>
</dbReference>
<dbReference type="Proteomes" id="UP000765509">
    <property type="component" value="Unassembled WGS sequence"/>
</dbReference>
<accession>A0A9Q3D4Q7</accession>
<sequence>MTVPSQDRTRGKLKTCIWWPMWQNDVSEYFKTFDRFQKAKKSTSKRVLNMIKIQETSRPWEIVRMDCVTGLPPGGDQSYNSFLVIVDRFSKTPIFFPCQKDDTAIDTALLICNRVGSWTSIFTNIISDTYHTQTDTLSERMIQNLGDMVIGFFAYVLKLKDCDGLTNDWCTLLPALETSYITSIHASTNQTPTILVKGWNPRIPKDSLRKDLFVLHPTEAIFEGILDKARKHAVRCI</sequence>
<dbReference type="EMBL" id="AVOT02013246">
    <property type="protein sequence ID" value="MBW0495705.1"/>
    <property type="molecule type" value="Genomic_DNA"/>
</dbReference>
<dbReference type="InterPro" id="IPR036397">
    <property type="entry name" value="RNaseH_sf"/>
</dbReference>
<evidence type="ECO:0008006" key="3">
    <source>
        <dbReference type="Google" id="ProtNLM"/>
    </source>
</evidence>
<dbReference type="InterPro" id="IPR012337">
    <property type="entry name" value="RNaseH-like_sf"/>
</dbReference>
<keyword evidence="2" id="KW-1185">Reference proteome</keyword>
<protein>
    <recommendedName>
        <fullName evidence="3">Integrase catalytic domain-containing protein</fullName>
    </recommendedName>
</protein>
<dbReference type="PANTHER" id="PTHR47266">
    <property type="entry name" value="ENDONUCLEASE-RELATED"/>
    <property type="match status" value="1"/>
</dbReference>
<name>A0A9Q3D4Q7_9BASI</name>
<evidence type="ECO:0000313" key="2">
    <source>
        <dbReference type="Proteomes" id="UP000765509"/>
    </source>
</evidence>
<reference evidence="1" key="1">
    <citation type="submission" date="2021-03" db="EMBL/GenBank/DDBJ databases">
        <title>Draft genome sequence of rust myrtle Austropuccinia psidii MF-1, a brazilian biotype.</title>
        <authorList>
            <person name="Quecine M.C."/>
            <person name="Pachon D.M.R."/>
            <person name="Bonatelli M.L."/>
            <person name="Correr F.H."/>
            <person name="Franceschini L.M."/>
            <person name="Leite T.F."/>
            <person name="Margarido G.R.A."/>
            <person name="Almeida C.A."/>
            <person name="Ferrarezi J.A."/>
            <person name="Labate C.A."/>
        </authorList>
    </citation>
    <scope>NUCLEOTIDE SEQUENCE</scope>
    <source>
        <strain evidence="1">MF-1</strain>
    </source>
</reference>
<dbReference type="Gene3D" id="3.30.420.10">
    <property type="entry name" value="Ribonuclease H-like superfamily/Ribonuclease H"/>
    <property type="match status" value="2"/>
</dbReference>
<evidence type="ECO:0000313" key="1">
    <source>
        <dbReference type="EMBL" id="MBW0495705.1"/>
    </source>
</evidence>
<gene>
    <name evidence="1" type="ORF">O181_035420</name>
</gene>
<dbReference type="SUPFAM" id="SSF53098">
    <property type="entry name" value="Ribonuclease H-like"/>
    <property type="match status" value="1"/>
</dbReference>
<dbReference type="GO" id="GO:0003676">
    <property type="term" value="F:nucleic acid binding"/>
    <property type="evidence" value="ECO:0007669"/>
    <property type="project" value="InterPro"/>
</dbReference>
<dbReference type="OrthoDB" id="3158924at2759"/>
<proteinExistence type="predicted"/>